<keyword evidence="3" id="KW-1185">Reference proteome</keyword>
<keyword evidence="2" id="KW-0812">Transmembrane</keyword>
<dbReference type="AlphaFoldDB" id="A0A8B8EVC8"/>
<dbReference type="Proteomes" id="UP000694844">
    <property type="component" value="Chromosome 5"/>
</dbReference>
<organism evidence="3 4">
    <name type="scientific">Crassostrea virginica</name>
    <name type="common">Eastern oyster</name>
    <dbReference type="NCBI Taxonomy" id="6565"/>
    <lineage>
        <taxon>Eukaryota</taxon>
        <taxon>Metazoa</taxon>
        <taxon>Spiralia</taxon>
        <taxon>Lophotrochozoa</taxon>
        <taxon>Mollusca</taxon>
        <taxon>Bivalvia</taxon>
        <taxon>Autobranchia</taxon>
        <taxon>Pteriomorphia</taxon>
        <taxon>Ostreida</taxon>
        <taxon>Ostreoidea</taxon>
        <taxon>Ostreidae</taxon>
        <taxon>Crassostrea</taxon>
    </lineage>
</organism>
<proteinExistence type="predicted"/>
<feature type="transmembrane region" description="Helical" evidence="2">
    <location>
        <begin position="105"/>
        <end position="127"/>
    </location>
</feature>
<dbReference type="RefSeq" id="XP_022343945.1">
    <property type="nucleotide sequence ID" value="XM_022488237.1"/>
</dbReference>
<sequence length="247" mass="27777">MVLELITTIGCSYPNWCSTCGVLDIALDVGEVVVDSSHCSKFHDNDILRLIIGSRKTKERRCCEGTVTVYSNRSDGTTTEPSTTESYTHGAPNAHLPTFSDLTPYVLAGAGGLFLFFVFIILVSVFVQKKRKPIVRYGYNLNGPLEPFNDRNHQLETTKKSSEKFNWREKARWEVNQDQNSEQNPNPIDFQPSCMTSEEEADYVNMPEYVNITSVLSLQPRRCRGSPIVPPPGQESLHEHNSQSLSD</sequence>
<dbReference type="GeneID" id="111137016"/>
<keyword evidence="2" id="KW-0472">Membrane</keyword>
<evidence type="ECO:0000256" key="1">
    <source>
        <dbReference type="SAM" id="MobiDB-lite"/>
    </source>
</evidence>
<dbReference type="OrthoDB" id="6215525at2759"/>
<gene>
    <name evidence="4" type="primary">LOC111137016</name>
</gene>
<evidence type="ECO:0000313" key="3">
    <source>
        <dbReference type="Proteomes" id="UP000694844"/>
    </source>
</evidence>
<reference evidence="4" key="1">
    <citation type="submission" date="2025-08" db="UniProtKB">
        <authorList>
            <consortium name="RefSeq"/>
        </authorList>
    </citation>
    <scope>IDENTIFICATION</scope>
    <source>
        <tissue evidence="4">Whole sample</tissue>
    </source>
</reference>
<dbReference type="KEGG" id="cvn:111137016"/>
<keyword evidence="2" id="KW-1133">Transmembrane helix</keyword>
<feature type="region of interest" description="Disordered" evidence="1">
    <location>
        <begin position="223"/>
        <end position="247"/>
    </location>
</feature>
<evidence type="ECO:0000313" key="4">
    <source>
        <dbReference type="RefSeq" id="XP_022343945.1"/>
    </source>
</evidence>
<accession>A0A8B8EVC8</accession>
<evidence type="ECO:0000256" key="2">
    <source>
        <dbReference type="SAM" id="Phobius"/>
    </source>
</evidence>
<protein>
    <submittedName>
        <fullName evidence="4">Uncharacterized protein LOC111137016</fullName>
    </submittedName>
</protein>
<name>A0A8B8EVC8_CRAVI</name>